<comment type="caution">
    <text evidence="1">The sequence shown here is derived from an EMBL/GenBank/DDBJ whole genome shotgun (WGS) entry which is preliminary data.</text>
</comment>
<dbReference type="AlphaFoldDB" id="A0A5N5L7J5"/>
<gene>
    <name evidence="1" type="ORF">DKX38_016277</name>
</gene>
<organism evidence="1 2">
    <name type="scientific">Salix brachista</name>
    <dbReference type="NCBI Taxonomy" id="2182728"/>
    <lineage>
        <taxon>Eukaryota</taxon>
        <taxon>Viridiplantae</taxon>
        <taxon>Streptophyta</taxon>
        <taxon>Embryophyta</taxon>
        <taxon>Tracheophyta</taxon>
        <taxon>Spermatophyta</taxon>
        <taxon>Magnoliopsida</taxon>
        <taxon>eudicotyledons</taxon>
        <taxon>Gunneridae</taxon>
        <taxon>Pentapetalae</taxon>
        <taxon>rosids</taxon>
        <taxon>fabids</taxon>
        <taxon>Malpighiales</taxon>
        <taxon>Salicaceae</taxon>
        <taxon>Saliceae</taxon>
        <taxon>Salix</taxon>
    </lineage>
</organism>
<keyword evidence="2" id="KW-1185">Reference proteome</keyword>
<reference evidence="2" key="1">
    <citation type="journal article" date="2019" name="Gigascience">
        <title>De novo genome assembly of the endangered Acer yangbiense, a plant species with extremely small populations endemic to Yunnan Province, China.</title>
        <authorList>
            <person name="Yang J."/>
            <person name="Wariss H.M."/>
            <person name="Tao L."/>
            <person name="Zhang R."/>
            <person name="Yun Q."/>
            <person name="Hollingsworth P."/>
            <person name="Dao Z."/>
            <person name="Luo G."/>
            <person name="Guo H."/>
            <person name="Ma Y."/>
            <person name="Sun W."/>
        </authorList>
    </citation>
    <scope>NUCLEOTIDE SEQUENCE [LARGE SCALE GENOMIC DNA]</scope>
    <source>
        <strain evidence="2">cv. br00</strain>
    </source>
</reference>
<accession>A0A5N5L7J5</accession>
<sequence length="263" mass="28893">MVGFYRLRRAAVENVRMQPCPAYILLKLIAHGLLLLEILDGFGDSIEKDVVLAFLVCQALACFLGEIWCRSSFDHFIALTIIQGNYLITSMKVLTAFGQHFSNMEIVAPIPYLDVQRSNDPSIISNCRNCGSLSLEKSKAIDNDSIGEGKNRGKTELPVSGKTSCPRHSWLEDVILLGLTSGNSTYAGAMLPPIYSLSIGSHKNGLLIFSLLCNKKIIFILCNGPYAMGTVASSHPWSTIRRLGNYCVLSLDFDDVRTAKPSN</sequence>
<name>A0A5N5L7J5_9ROSI</name>
<evidence type="ECO:0000313" key="1">
    <source>
        <dbReference type="EMBL" id="KAB5538744.1"/>
    </source>
</evidence>
<dbReference type="Proteomes" id="UP000326939">
    <property type="component" value="Chromosome 10"/>
</dbReference>
<evidence type="ECO:0000313" key="2">
    <source>
        <dbReference type="Proteomes" id="UP000326939"/>
    </source>
</evidence>
<proteinExistence type="predicted"/>
<dbReference type="EMBL" id="VDCV01000010">
    <property type="protein sequence ID" value="KAB5538744.1"/>
    <property type="molecule type" value="Genomic_DNA"/>
</dbReference>
<protein>
    <submittedName>
        <fullName evidence="1">Uncharacterized protein</fullName>
    </submittedName>
</protein>